<dbReference type="Proteomes" id="UP000789525">
    <property type="component" value="Unassembled WGS sequence"/>
</dbReference>
<reference evidence="1" key="1">
    <citation type="submission" date="2021-06" db="EMBL/GenBank/DDBJ databases">
        <authorList>
            <person name="Kallberg Y."/>
            <person name="Tangrot J."/>
            <person name="Rosling A."/>
        </authorList>
    </citation>
    <scope>NUCLEOTIDE SEQUENCE</scope>
    <source>
        <strain evidence="1">CL356</strain>
    </source>
</reference>
<accession>A0ACA9MEI6</accession>
<gene>
    <name evidence="1" type="ORF">ACOLOM_LOCUS5867</name>
</gene>
<sequence length="156" mass="17547">MSHPLINKPVPKNVILKNQDNEDVSLDSLIIVGKPAVVFFYPRDETYGCTKEVCSFRDSYEDFSKVHATIVGISADPPESHKKFIQRLMLQFPLLSDTEGEARKAFQVPKTMGFMAGRVTYLIDREGLIRELFNAPLNFTGHAEKAIEFVKAQAAN</sequence>
<keyword evidence="2" id="KW-1185">Reference proteome</keyword>
<evidence type="ECO:0000313" key="1">
    <source>
        <dbReference type="EMBL" id="CAG8578203.1"/>
    </source>
</evidence>
<evidence type="ECO:0000313" key="2">
    <source>
        <dbReference type="Proteomes" id="UP000789525"/>
    </source>
</evidence>
<comment type="caution">
    <text evidence="1">The sequence shown here is derived from an EMBL/GenBank/DDBJ whole genome shotgun (WGS) entry which is preliminary data.</text>
</comment>
<dbReference type="EMBL" id="CAJVPT010011287">
    <property type="protein sequence ID" value="CAG8578203.1"/>
    <property type="molecule type" value="Genomic_DNA"/>
</dbReference>
<name>A0ACA9MEI6_9GLOM</name>
<organism evidence="1 2">
    <name type="scientific">Acaulospora colombiana</name>
    <dbReference type="NCBI Taxonomy" id="27376"/>
    <lineage>
        <taxon>Eukaryota</taxon>
        <taxon>Fungi</taxon>
        <taxon>Fungi incertae sedis</taxon>
        <taxon>Mucoromycota</taxon>
        <taxon>Glomeromycotina</taxon>
        <taxon>Glomeromycetes</taxon>
        <taxon>Diversisporales</taxon>
        <taxon>Acaulosporaceae</taxon>
        <taxon>Acaulospora</taxon>
    </lineage>
</organism>
<proteinExistence type="predicted"/>
<protein>
    <submittedName>
        <fullName evidence="1">3161_t:CDS:1</fullName>
    </submittedName>
</protein>